<dbReference type="Gene3D" id="1.10.1510.30">
    <property type="match status" value="1"/>
</dbReference>
<keyword evidence="2" id="KW-0819">tRNA processing</keyword>
<organism evidence="6 7">
    <name type="scientific">Strongyloides venezuelensis</name>
    <name type="common">Threadworm</name>
    <dbReference type="NCBI Taxonomy" id="75913"/>
    <lineage>
        <taxon>Eukaryota</taxon>
        <taxon>Metazoa</taxon>
        <taxon>Ecdysozoa</taxon>
        <taxon>Nematoda</taxon>
        <taxon>Chromadorea</taxon>
        <taxon>Rhabditida</taxon>
        <taxon>Tylenchina</taxon>
        <taxon>Panagrolaimomorpha</taxon>
        <taxon>Strongyloidoidea</taxon>
        <taxon>Strongyloididae</taxon>
        <taxon>Strongyloides</taxon>
    </lineage>
</organism>
<feature type="domain" description="TRUD" evidence="5">
    <location>
        <begin position="282"/>
        <end position="487"/>
    </location>
</feature>
<accession>A0A0K0FV87</accession>
<dbReference type="Gene3D" id="3.30.2350.20">
    <property type="entry name" value="TruD, catalytic domain"/>
    <property type="match status" value="1"/>
</dbReference>
<dbReference type="Proteomes" id="UP000035680">
    <property type="component" value="Unassembled WGS sequence"/>
</dbReference>
<evidence type="ECO:0000256" key="1">
    <source>
        <dbReference type="ARBA" id="ARBA00007953"/>
    </source>
</evidence>
<evidence type="ECO:0000313" key="6">
    <source>
        <dbReference type="Proteomes" id="UP000035680"/>
    </source>
</evidence>
<dbReference type="PANTHER" id="PTHR13326">
    <property type="entry name" value="TRNA PSEUDOURIDINE SYNTHASE D"/>
    <property type="match status" value="1"/>
</dbReference>
<dbReference type="PROSITE" id="PS01268">
    <property type="entry name" value="UPF0024"/>
    <property type="match status" value="1"/>
</dbReference>
<dbReference type="InterPro" id="IPR042214">
    <property type="entry name" value="TruD_catalytic"/>
</dbReference>
<dbReference type="Gene3D" id="3.30.70.3160">
    <property type="match status" value="1"/>
</dbReference>
<comment type="catalytic activity">
    <reaction evidence="4">
        <text>a uridine in tRNA = a pseudouridine in tRNA</text>
        <dbReference type="Rhea" id="RHEA:54572"/>
        <dbReference type="Rhea" id="RHEA-COMP:13339"/>
        <dbReference type="Rhea" id="RHEA-COMP:13934"/>
        <dbReference type="ChEBI" id="CHEBI:65314"/>
        <dbReference type="ChEBI" id="CHEBI:65315"/>
    </reaction>
</comment>
<dbReference type="InterPro" id="IPR001656">
    <property type="entry name" value="PsdUridine_synth_TruD"/>
</dbReference>
<proteinExistence type="inferred from homology"/>
<dbReference type="InterPro" id="IPR011760">
    <property type="entry name" value="PsdUridine_synth_TruD_insert"/>
</dbReference>
<keyword evidence="6" id="KW-1185">Reference proteome</keyword>
<dbReference type="AlphaFoldDB" id="A0A0K0FV87"/>
<dbReference type="Pfam" id="PF01142">
    <property type="entry name" value="TruD"/>
    <property type="match status" value="1"/>
</dbReference>
<dbReference type="STRING" id="75913.A0A0K0FV87"/>
<name>A0A0K0FV87_STRVS</name>
<evidence type="ECO:0000256" key="4">
    <source>
        <dbReference type="ARBA" id="ARBA00036943"/>
    </source>
</evidence>
<dbReference type="InterPro" id="IPR020103">
    <property type="entry name" value="PsdUridine_synth_cat_dom_sf"/>
</dbReference>
<dbReference type="PANTHER" id="PTHR13326:SF31">
    <property type="entry name" value="PSEUDOURIDYLATE SYNTHASE 7 HOMOLOG"/>
    <property type="match status" value="1"/>
</dbReference>
<evidence type="ECO:0000256" key="3">
    <source>
        <dbReference type="ARBA" id="ARBA00023235"/>
    </source>
</evidence>
<dbReference type="PROSITE" id="PS50984">
    <property type="entry name" value="TRUD"/>
    <property type="match status" value="1"/>
</dbReference>
<comment type="similarity">
    <text evidence="1">Belongs to the pseudouridine synthase TruD family.</text>
</comment>
<dbReference type="GO" id="GO:0001522">
    <property type="term" value="P:pseudouridine synthesis"/>
    <property type="evidence" value="ECO:0007669"/>
    <property type="project" value="InterPro"/>
</dbReference>
<evidence type="ECO:0000313" key="7">
    <source>
        <dbReference type="WBParaSite" id="SVE_1625200.1"/>
    </source>
</evidence>
<dbReference type="PIRSF" id="PIRSF037016">
    <property type="entry name" value="Pseudouridin_synth_euk_prd"/>
    <property type="match status" value="1"/>
</dbReference>
<dbReference type="SUPFAM" id="SSF55120">
    <property type="entry name" value="Pseudouridine synthase"/>
    <property type="match status" value="1"/>
</dbReference>
<keyword evidence="3" id="KW-0413">Isomerase</keyword>
<reference evidence="6" key="1">
    <citation type="submission" date="2014-07" db="EMBL/GenBank/DDBJ databases">
        <authorList>
            <person name="Martin A.A"/>
            <person name="De Silva N."/>
        </authorList>
    </citation>
    <scope>NUCLEOTIDE SEQUENCE</scope>
</reference>
<protein>
    <submittedName>
        <fullName evidence="7">Putative pseudouridine synthase (inferred by orthology to a C. elegans protein)</fullName>
    </submittedName>
</protein>
<dbReference type="WBParaSite" id="SVE_1625200.1">
    <property type="protein sequence ID" value="SVE_1625200.1"/>
    <property type="gene ID" value="SVE_1625200"/>
</dbReference>
<dbReference type="CDD" id="cd02576">
    <property type="entry name" value="PseudoU_synth_ScPUS7"/>
    <property type="match status" value="1"/>
</dbReference>
<dbReference type="GO" id="GO:0009982">
    <property type="term" value="F:pseudouridine synthase activity"/>
    <property type="evidence" value="ECO:0007669"/>
    <property type="project" value="InterPro"/>
</dbReference>
<evidence type="ECO:0000256" key="2">
    <source>
        <dbReference type="ARBA" id="ARBA00022694"/>
    </source>
</evidence>
<dbReference type="InterPro" id="IPR020119">
    <property type="entry name" value="PsdUridine_synth_TruD_CS"/>
</dbReference>
<dbReference type="NCBIfam" id="TIGR00094">
    <property type="entry name" value="tRNA_TruD_broad"/>
    <property type="match status" value="1"/>
</dbReference>
<sequence length="561" mass="63754">MGIEIKPEENGIRCYANPETWPPIVCQFKLLFSDFIVEELNPVGVVSLWPLEKDEEPEEFTVIDNKCEETCKIDSNCGEVSEVDMSNIPKGLTTENVESMLKLIDDQKVLINTSNLEKDERTAIHNFVKSLPKKNLTSVTKDGEIIISVGNQNNRKRFHWDNDTPDYCHFTLSKENKDTSYAVREIATKCGLNVKLFSFSGNKDRRGVTSQKVAAYRVKIEKLIRVSKSIKNIRLHDFEYKNHALGLGDNIGNRFQIILRDVGDKLTLGDIKARCEGTDKYGFLNYFGHQRFGTLGINTAEIGRLILKKDYQGAIDRILSSKKDMSRETFQEALFSYANDKDAKKAFSLIKGNGKKHSIEGNLLKALIDKSGNCHNALFSLPRETISLYIHAFQSYIFNEVISQRIEKYGPTLLEGDIDDNGKVLGNKSTIFDISIPLVSSEMNIPNNDTKEIIESMLKKYEVTCDDFKSLSKHVMVSKISRKMFKKLDNPIICDIIKYSDERSILQRELINGPDVVNGDKYTAIKLIFTLEAGGYATMLLREILRFNVDKETQKNMSKIN</sequence>
<dbReference type="GO" id="GO:0003723">
    <property type="term" value="F:RNA binding"/>
    <property type="evidence" value="ECO:0007669"/>
    <property type="project" value="InterPro"/>
</dbReference>
<dbReference type="GO" id="GO:0005634">
    <property type="term" value="C:nucleus"/>
    <property type="evidence" value="ECO:0007669"/>
    <property type="project" value="TreeGrafter"/>
</dbReference>
<reference evidence="7" key="2">
    <citation type="submission" date="2015-08" db="UniProtKB">
        <authorList>
            <consortium name="WormBaseParasite"/>
        </authorList>
    </citation>
    <scope>IDENTIFICATION</scope>
</reference>
<dbReference type="GO" id="GO:0008033">
    <property type="term" value="P:tRNA processing"/>
    <property type="evidence" value="ECO:0007669"/>
    <property type="project" value="UniProtKB-KW"/>
</dbReference>
<evidence type="ECO:0000259" key="5">
    <source>
        <dbReference type="PROSITE" id="PS50984"/>
    </source>
</evidence>